<accession>A0A3N4JEE7</accession>
<evidence type="ECO:0000256" key="1">
    <source>
        <dbReference type="SAM" id="MobiDB-lite"/>
    </source>
</evidence>
<evidence type="ECO:0000313" key="3">
    <source>
        <dbReference type="Proteomes" id="UP000276215"/>
    </source>
</evidence>
<keyword evidence="3" id="KW-1185">Reference proteome</keyword>
<name>A0A3N4JEE7_9PEZI</name>
<dbReference type="AlphaFoldDB" id="A0A3N4JEE7"/>
<gene>
    <name evidence="2" type="ORF">L873DRAFT_1846060</name>
</gene>
<sequence>MCQLQPQYQLLQLHLKNISNPMNLNSKLLKQTRKREIIFEQACKKTSKGQRERRGWEGVREGKTKKEGVKEKLAEVDVRELSWSTEMEDNDEEMDLEEDEEIETENDMMEETLEN</sequence>
<organism evidence="2 3">
    <name type="scientific">Choiromyces venosus 120613-1</name>
    <dbReference type="NCBI Taxonomy" id="1336337"/>
    <lineage>
        <taxon>Eukaryota</taxon>
        <taxon>Fungi</taxon>
        <taxon>Dikarya</taxon>
        <taxon>Ascomycota</taxon>
        <taxon>Pezizomycotina</taxon>
        <taxon>Pezizomycetes</taxon>
        <taxon>Pezizales</taxon>
        <taxon>Tuberaceae</taxon>
        <taxon>Choiromyces</taxon>
    </lineage>
</organism>
<feature type="region of interest" description="Disordered" evidence="1">
    <location>
        <begin position="80"/>
        <end position="115"/>
    </location>
</feature>
<protein>
    <submittedName>
        <fullName evidence="2">Uncharacterized protein</fullName>
    </submittedName>
</protein>
<evidence type="ECO:0000313" key="2">
    <source>
        <dbReference type="EMBL" id="RPA95358.1"/>
    </source>
</evidence>
<proteinExistence type="predicted"/>
<reference evidence="2 3" key="1">
    <citation type="journal article" date="2018" name="Nat. Ecol. Evol.">
        <title>Pezizomycetes genomes reveal the molecular basis of ectomycorrhizal truffle lifestyle.</title>
        <authorList>
            <person name="Murat C."/>
            <person name="Payen T."/>
            <person name="Noel B."/>
            <person name="Kuo A."/>
            <person name="Morin E."/>
            <person name="Chen J."/>
            <person name="Kohler A."/>
            <person name="Krizsan K."/>
            <person name="Balestrini R."/>
            <person name="Da Silva C."/>
            <person name="Montanini B."/>
            <person name="Hainaut M."/>
            <person name="Levati E."/>
            <person name="Barry K.W."/>
            <person name="Belfiori B."/>
            <person name="Cichocki N."/>
            <person name="Clum A."/>
            <person name="Dockter R.B."/>
            <person name="Fauchery L."/>
            <person name="Guy J."/>
            <person name="Iotti M."/>
            <person name="Le Tacon F."/>
            <person name="Lindquist E.A."/>
            <person name="Lipzen A."/>
            <person name="Malagnac F."/>
            <person name="Mello A."/>
            <person name="Molinier V."/>
            <person name="Miyauchi S."/>
            <person name="Poulain J."/>
            <person name="Riccioni C."/>
            <person name="Rubini A."/>
            <person name="Sitrit Y."/>
            <person name="Splivallo R."/>
            <person name="Traeger S."/>
            <person name="Wang M."/>
            <person name="Zifcakova L."/>
            <person name="Wipf D."/>
            <person name="Zambonelli A."/>
            <person name="Paolocci F."/>
            <person name="Nowrousian M."/>
            <person name="Ottonello S."/>
            <person name="Baldrian P."/>
            <person name="Spatafora J.W."/>
            <person name="Henrissat B."/>
            <person name="Nagy L.G."/>
            <person name="Aury J.M."/>
            <person name="Wincker P."/>
            <person name="Grigoriev I.V."/>
            <person name="Bonfante P."/>
            <person name="Martin F.M."/>
        </authorList>
    </citation>
    <scope>NUCLEOTIDE SEQUENCE [LARGE SCALE GENOMIC DNA]</scope>
    <source>
        <strain evidence="2 3">120613-1</strain>
    </source>
</reference>
<dbReference type="Proteomes" id="UP000276215">
    <property type="component" value="Unassembled WGS sequence"/>
</dbReference>
<feature type="compositionally biased region" description="Acidic residues" evidence="1">
    <location>
        <begin position="86"/>
        <end position="115"/>
    </location>
</feature>
<dbReference type="EMBL" id="ML120427">
    <property type="protein sequence ID" value="RPA95358.1"/>
    <property type="molecule type" value="Genomic_DNA"/>
</dbReference>